<protein>
    <submittedName>
        <fullName evidence="1">Uncharacterized protein</fullName>
    </submittedName>
</protein>
<keyword evidence="2" id="KW-1185">Reference proteome</keyword>
<evidence type="ECO:0000313" key="1">
    <source>
        <dbReference type="EMBL" id="KAF4370862.1"/>
    </source>
</evidence>
<dbReference type="EMBL" id="JAATIQ010000201">
    <property type="protein sequence ID" value="KAF4370862.1"/>
    <property type="molecule type" value="Genomic_DNA"/>
</dbReference>
<accession>A0A7J6FJH2</accession>
<name>A0A7J6FJH2_CANSA</name>
<evidence type="ECO:0000313" key="2">
    <source>
        <dbReference type="Proteomes" id="UP000583929"/>
    </source>
</evidence>
<proteinExistence type="predicted"/>
<reference evidence="1 2" key="1">
    <citation type="journal article" date="2020" name="bioRxiv">
        <title>Sequence and annotation of 42 cannabis genomes reveals extensive copy number variation in cannabinoid synthesis and pathogen resistance genes.</title>
        <authorList>
            <person name="Mckernan K.J."/>
            <person name="Helbert Y."/>
            <person name="Kane L.T."/>
            <person name="Ebling H."/>
            <person name="Zhang L."/>
            <person name="Liu B."/>
            <person name="Eaton Z."/>
            <person name="Mclaughlin S."/>
            <person name="Kingan S."/>
            <person name="Baybayan P."/>
            <person name="Concepcion G."/>
            <person name="Jordan M."/>
            <person name="Riva A."/>
            <person name="Barbazuk W."/>
            <person name="Harkins T."/>
        </authorList>
    </citation>
    <scope>NUCLEOTIDE SEQUENCE [LARGE SCALE GENOMIC DNA]</scope>
    <source>
        <strain evidence="2">cv. Jamaican Lion 4</strain>
        <tissue evidence="1">Leaf</tissue>
    </source>
</reference>
<organism evidence="1 2">
    <name type="scientific">Cannabis sativa</name>
    <name type="common">Hemp</name>
    <name type="synonym">Marijuana</name>
    <dbReference type="NCBI Taxonomy" id="3483"/>
    <lineage>
        <taxon>Eukaryota</taxon>
        <taxon>Viridiplantae</taxon>
        <taxon>Streptophyta</taxon>
        <taxon>Embryophyta</taxon>
        <taxon>Tracheophyta</taxon>
        <taxon>Spermatophyta</taxon>
        <taxon>Magnoliopsida</taxon>
        <taxon>eudicotyledons</taxon>
        <taxon>Gunneridae</taxon>
        <taxon>Pentapetalae</taxon>
        <taxon>rosids</taxon>
        <taxon>fabids</taxon>
        <taxon>Rosales</taxon>
        <taxon>Cannabaceae</taxon>
        <taxon>Cannabis</taxon>
    </lineage>
</organism>
<sequence>MVWGKKLVLNGYRWRIGDGNTVRVLEDPWLPRPVTFRVYDKPVFPHPLYVVDLKLVDGQWDEHFIKAHFNEEDAELILKLPCGSGGVEDKVMWHYAKNGEYSVRSGYRRCGSGADCGMRFNGLG</sequence>
<gene>
    <name evidence="1" type="ORF">G4B88_012662</name>
</gene>
<comment type="caution">
    <text evidence="1">The sequence shown here is derived from an EMBL/GenBank/DDBJ whole genome shotgun (WGS) entry which is preliminary data.</text>
</comment>
<dbReference type="Proteomes" id="UP000583929">
    <property type="component" value="Unassembled WGS sequence"/>
</dbReference>
<dbReference type="AlphaFoldDB" id="A0A7J6FJH2"/>